<proteinExistence type="predicted"/>
<organism evidence="1 2">
    <name type="scientific">Paractinoplanes atraurantiacus</name>
    <dbReference type="NCBI Taxonomy" id="1036182"/>
    <lineage>
        <taxon>Bacteria</taxon>
        <taxon>Bacillati</taxon>
        <taxon>Actinomycetota</taxon>
        <taxon>Actinomycetes</taxon>
        <taxon>Micromonosporales</taxon>
        <taxon>Micromonosporaceae</taxon>
        <taxon>Paractinoplanes</taxon>
    </lineage>
</organism>
<evidence type="ECO:0000313" key="2">
    <source>
        <dbReference type="Proteomes" id="UP000219612"/>
    </source>
</evidence>
<protein>
    <submittedName>
        <fullName evidence="1">Uncharacterized protein</fullName>
    </submittedName>
</protein>
<sequence length="65" mass="7180">MWIWIAVVVVALVILAVAGGRLLGPLGGLRRAVVKLQRRQAEVLELQKAAEALQQRVESLPQIRK</sequence>
<name>A0A285I3P6_9ACTN</name>
<gene>
    <name evidence="1" type="ORF">SAMN05421748_106301</name>
</gene>
<evidence type="ECO:0000313" key="1">
    <source>
        <dbReference type="EMBL" id="SNY42523.1"/>
    </source>
</evidence>
<keyword evidence="2" id="KW-1185">Reference proteome</keyword>
<dbReference type="EMBL" id="OBDY01000006">
    <property type="protein sequence ID" value="SNY42523.1"/>
    <property type="molecule type" value="Genomic_DNA"/>
</dbReference>
<accession>A0A285I3P6</accession>
<reference evidence="2" key="1">
    <citation type="submission" date="2017-09" db="EMBL/GenBank/DDBJ databases">
        <authorList>
            <person name="Varghese N."/>
            <person name="Submissions S."/>
        </authorList>
    </citation>
    <scope>NUCLEOTIDE SEQUENCE [LARGE SCALE GENOMIC DNA]</scope>
    <source>
        <strain evidence="2">CGMCC 4.6857</strain>
    </source>
</reference>
<dbReference type="Proteomes" id="UP000219612">
    <property type="component" value="Unassembled WGS sequence"/>
</dbReference>
<dbReference type="AlphaFoldDB" id="A0A285I3P6"/>